<reference evidence="1" key="1">
    <citation type="submission" date="2024-05" db="EMBL/GenBank/DDBJ databases">
        <title>Whole genome shotgun sequence of Streptomyces hydrogenans NBRC 13475.</title>
        <authorList>
            <person name="Komaki H."/>
            <person name="Tamura T."/>
        </authorList>
    </citation>
    <scope>NUCLEOTIDE SEQUENCE</scope>
    <source>
        <strain evidence="1">NBRC 13475</strain>
    </source>
</reference>
<comment type="caution">
    <text evidence="1">The sequence shown here is derived from an EMBL/GenBank/DDBJ whole genome shotgun (WGS) entry which is preliminary data.</text>
</comment>
<keyword evidence="2" id="KW-1185">Reference proteome</keyword>
<gene>
    <name evidence="1" type="ORF">Shyd_65810</name>
</gene>
<dbReference type="EMBL" id="BNDW01000068">
    <property type="protein sequence ID" value="GHI25210.1"/>
    <property type="molecule type" value="Genomic_DNA"/>
</dbReference>
<protein>
    <submittedName>
        <fullName evidence="1">Uncharacterized protein</fullName>
    </submittedName>
</protein>
<accession>A0ABQ3PJK7</accession>
<proteinExistence type="predicted"/>
<dbReference type="Proteomes" id="UP001052739">
    <property type="component" value="Unassembled WGS sequence"/>
</dbReference>
<organism evidence="1 2">
    <name type="scientific">Streptomyces hydrogenans</name>
    <dbReference type="NCBI Taxonomy" id="1873719"/>
    <lineage>
        <taxon>Bacteria</taxon>
        <taxon>Bacillati</taxon>
        <taxon>Actinomycetota</taxon>
        <taxon>Actinomycetes</taxon>
        <taxon>Kitasatosporales</taxon>
        <taxon>Streptomycetaceae</taxon>
        <taxon>Streptomyces</taxon>
    </lineage>
</organism>
<evidence type="ECO:0000313" key="2">
    <source>
        <dbReference type="Proteomes" id="UP001052739"/>
    </source>
</evidence>
<sequence>MTNDDDPDRPCGPCWRDGSDHADVHCQCTDTAPCCQDPDGCCGCTCPPQEDDEDERRVMWDCGVHGDDGCIAADLIDPGDGSN</sequence>
<dbReference type="RefSeq" id="WP_190222769.1">
    <property type="nucleotide sequence ID" value="NZ_BNBS01000020.1"/>
</dbReference>
<evidence type="ECO:0000313" key="1">
    <source>
        <dbReference type="EMBL" id="GHI25210.1"/>
    </source>
</evidence>
<name>A0ABQ3PJK7_9ACTN</name>